<reference evidence="1 2" key="1">
    <citation type="submission" date="2024-09" db="EMBL/GenBank/DDBJ databases">
        <authorList>
            <person name="Zhang Z.-H."/>
        </authorList>
    </citation>
    <scope>NUCLEOTIDE SEQUENCE [LARGE SCALE GENOMIC DNA]</scope>
    <source>
        <strain evidence="1 2">HHTR114</strain>
    </source>
</reference>
<keyword evidence="2" id="KW-1185">Reference proteome</keyword>
<dbReference type="Proteomes" id="UP001596116">
    <property type="component" value="Unassembled WGS sequence"/>
</dbReference>
<dbReference type="RefSeq" id="WP_379881745.1">
    <property type="nucleotide sequence ID" value="NZ_JBHPON010000002.1"/>
</dbReference>
<name>A0ABW1L057_9PROT</name>
<organism evidence="1 2">
    <name type="scientific">Hyphococcus aureus</name>
    <dbReference type="NCBI Taxonomy" id="2666033"/>
    <lineage>
        <taxon>Bacteria</taxon>
        <taxon>Pseudomonadati</taxon>
        <taxon>Pseudomonadota</taxon>
        <taxon>Alphaproteobacteria</taxon>
        <taxon>Parvularculales</taxon>
        <taxon>Parvularculaceae</taxon>
        <taxon>Hyphococcus</taxon>
    </lineage>
</organism>
<evidence type="ECO:0000313" key="1">
    <source>
        <dbReference type="EMBL" id="MFC6037005.1"/>
    </source>
</evidence>
<proteinExistence type="predicted"/>
<dbReference type="EMBL" id="JBHPON010000002">
    <property type="protein sequence ID" value="MFC6037005.1"/>
    <property type="molecule type" value="Genomic_DNA"/>
</dbReference>
<sequence length="81" mass="8524">MKMLGFMIAMTLVYWVMATYAHSIIATADPCPSAEFVTAGTAADYEPTQMSAAEGAAVKLSGRWSAEGDYHIVETANACAG</sequence>
<accession>A0ABW1L057</accession>
<evidence type="ECO:0000313" key="2">
    <source>
        <dbReference type="Proteomes" id="UP001596116"/>
    </source>
</evidence>
<protein>
    <submittedName>
        <fullName evidence="1">Uncharacterized protein</fullName>
    </submittedName>
</protein>
<comment type="caution">
    <text evidence="1">The sequence shown here is derived from an EMBL/GenBank/DDBJ whole genome shotgun (WGS) entry which is preliminary data.</text>
</comment>
<gene>
    <name evidence="1" type="ORF">ACFMB1_15730</name>
</gene>